<name>A0ABS7KX45_CLOSR</name>
<reference evidence="4 5" key="1">
    <citation type="journal article" date="2021" name="Cell Host Microbe">
        <title>in vivo commensal control of Clostridioides difficile virulence.</title>
        <authorList>
            <person name="Girinathan B.P."/>
            <person name="Dibenedetto N."/>
            <person name="Worley J.N."/>
            <person name="Peltier J."/>
            <person name="Arrieta-Ortiz M.L."/>
            <person name="Rupa Christinal Immanuel S."/>
            <person name="Lavin R."/>
            <person name="Delaney M.L."/>
            <person name="Cummins C."/>
            <person name="Hoffmann M."/>
            <person name="Luo Y."/>
            <person name="Gonzalez-Escalona N."/>
            <person name="Allard M."/>
            <person name="Onderdonk A.B."/>
            <person name="Gerber G.K."/>
            <person name="Sonenshein A.L."/>
            <person name="Baliga N."/>
            <person name="Dupuy B."/>
            <person name="Bry L."/>
        </authorList>
    </citation>
    <scope>NUCLEOTIDE SEQUENCE [LARGE SCALE GENOMIC DNA]</scope>
    <source>
        <strain evidence="4 5">DSM 599</strain>
    </source>
</reference>
<evidence type="ECO:0000259" key="3">
    <source>
        <dbReference type="Pfam" id="PF02826"/>
    </source>
</evidence>
<feature type="domain" description="D-isomer specific 2-hydroxyacid dehydrogenase NAD-binding" evidence="3">
    <location>
        <begin position="102"/>
        <end position="276"/>
    </location>
</feature>
<keyword evidence="5" id="KW-1185">Reference proteome</keyword>
<accession>A0ABS7KX45</accession>
<dbReference type="EMBL" id="JAIKTU010000005">
    <property type="protein sequence ID" value="MBY0755379.1"/>
    <property type="molecule type" value="Genomic_DNA"/>
</dbReference>
<dbReference type="CDD" id="cd05300">
    <property type="entry name" value="2-Hacid_dh_1"/>
    <property type="match status" value="1"/>
</dbReference>
<dbReference type="PANTHER" id="PTHR43333:SF1">
    <property type="entry name" value="D-ISOMER SPECIFIC 2-HYDROXYACID DEHYDROGENASE NAD-BINDING DOMAIN-CONTAINING PROTEIN"/>
    <property type="match status" value="1"/>
</dbReference>
<evidence type="ECO:0000256" key="2">
    <source>
        <dbReference type="ARBA" id="ARBA00023027"/>
    </source>
</evidence>
<proteinExistence type="predicted"/>
<keyword evidence="1" id="KW-0560">Oxidoreductase</keyword>
<dbReference type="InterPro" id="IPR036291">
    <property type="entry name" value="NAD(P)-bd_dom_sf"/>
</dbReference>
<dbReference type="PANTHER" id="PTHR43333">
    <property type="entry name" value="2-HACID_DH_C DOMAIN-CONTAINING PROTEIN"/>
    <property type="match status" value="1"/>
</dbReference>
<organism evidence="4 5">
    <name type="scientific">Clostridium sardiniense</name>
    <name type="common">Clostridium absonum</name>
    <dbReference type="NCBI Taxonomy" id="29369"/>
    <lineage>
        <taxon>Bacteria</taxon>
        <taxon>Bacillati</taxon>
        <taxon>Bacillota</taxon>
        <taxon>Clostridia</taxon>
        <taxon>Eubacteriales</taxon>
        <taxon>Clostridiaceae</taxon>
        <taxon>Clostridium</taxon>
    </lineage>
</organism>
<gene>
    <name evidence="4" type="ORF">K5V21_07900</name>
</gene>
<dbReference type="Gene3D" id="3.40.50.720">
    <property type="entry name" value="NAD(P)-binding Rossmann-like Domain"/>
    <property type="match status" value="2"/>
</dbReference>
<dbReference type="Proteomes" id="UP001299068">
    <property type="component" value="Unassembled WGS sequence"/>
</dbReference>
<comment type="caution">
    <text evidence="4">The sequence shown here is derived from an EMBL/GenBank/DDBJ whole genome shotgun (WGS) entry which is preliminary data.</text>
</comment>
<evidence type="ECO:0000313" key="5">
    <source>
        <dbReference type="Proteomes" id="UP001299068"/>
    </source>
</evidence>
<dbReference type="Pfam" id="PF02826">
    <property type="entry name" value="2-Hacid_dh_C"/>
    <property type="match status" value="1"/>
</dbReference>
<sequence>MHKIAVLISTDDSQKEKFKKACGNTEIVFRGGETPVGDLNQYTIIVGNVDPKKLKKATSLKFLQLCSAGADNYTDRSIYANNDVILANASGAYGFTISEYMLAMHLSMIKKLPIYRDNMKEGLWESAGTITSISGSTVICVGIGDIGSRYAKKLKALGAYVIGIRRTKGEKPDFLDEVYTQDDCKDVLSRGDVIALSLPNTKKTDRFLSKETITSLKDGAFIINVGRGNSIDIEALCDALISGKLGGAALDVTDPEPLPKDHRLWSISSALVTPHITGGFTLPQTKDFIFDIACENIKRVLDGKSPKKLVSFDEGY</sequence>
<dbReference type="SUPFAM" id="SSF52283">
    <property type="entry name" value="Formate/glycerate dehydrogenase catalytic domain-like"/>
    <property type="match status" value="1"/>
</dbReference>
<protein>
    <submittedName>
        <fullName evidence="4">D-2-hydroxyacid dehydrogenase</fullName>
    </submittedName>
</protein>
<evidence type="ECO:0000313" key="4">
    <source>
        <dbReference type="EMBL" id="MBY0755379.1"/>
    </source>
</evidence>
<evidence type="ECO:0000256" key="1">
    <source>
        <dbReference type="ARBA" id="ARBA00023002"/>
    </source>
</evidence>
<keyword evidence="2" id="KW-0520">NAD</keyword>
<dbReference type="SUPFAM" id="SSF51735">
    <property type="entry name" value="NAD(P)-binding Rossmann-fold domains"/>
    <property type="match status" value="1"/>
</dbReference>
<dbReference type="InterPro" id="IPR006140">
    <property type="entry name" value="D-isomer_DH_NAD-bd"/>
</dbReference>